<dbReference type="InterPro" id="IPR036188">
    <property type="entry name" value="FAD/NAD-bd_sf"/>
</dbReference>
<dbReference type="Pfam" id="PF00037">
    <property type="entry name" value="Fer4"/>
    <property type="match status" value="1"/>
</dbReference>
<dbReference type="PRINTS" id="PR00419">
    <property type="entry name" value="ADXRDTASE"/>
</dbReference>
<protein>
    <submittedName>
        <fullName evidence="5">FAD-dependent oxidoreductase</fullName>
    </submittedName>
</protein>
<dbReference type="Pfam" id="PF07992">
    <property type="entry name" value="Pyr_redox_2"/>
    <property type="match status" value="1"/>
</dbReference>
<dbReference type="InterPro" id="IPR009051">
    <property type="entry name" value="Helical_ferredxn"/>
</dbReference>
<dbReference type="InterPro" id="IPR017896">
    <property type="entry name" value="4Fe4S_Fe-S-bd"/>
</dbReference>
<dbReference type="SUPFAM" id="SSF51905">
    <property type="entry name" value="FAD/NAD(P)-binding domain"/>
    <property type="match status" value="1"/>
</dbReference>
<evidence type="ECO:0000256" key="2">
    <source>
        <dbReference type="ARBA" id="ARBA00023004"/>
    </source>
</evidence>
<dbReference type="Gene3D" id="1.10.1060.10">
    <property type="entry name" value="Alpha-helical ferredoxin"/>
    <property type="match status" value="1"/>
</dbReference>
<name>A0AAU7DG80_9BACT</name>
<evidence type="ECO:0000313" key="5">
    <source>
        <dbReference type="EMBL" id="XBH16350.1"/>
    </source>
</evidence>
<dbReference type="GO" id="GO:0046872">
    <property type="term" value="F:metal ion binding"/>
    <property type="evidence" value="ECO:0007669"/>
    <property type="project" value="UniProtKB-KW"/>
</dbReference>
<dbReference type="PANTHER" id="PTHR42783:SF3">
    <property type="entry name" value="GLUTAMATE SYNTHASE [NADPH] SMALL CHAIN-RELATED"/>
    <property type="match status" value="1"/>
</dbReference>
<keyword evidence="2" id="KW-0408">Iron</keyword>
<dbReference type="GO" id="GO:0051536">
    <property type="term" value="F:iron-sulfur cluster binding"/>
    <property type="evidence" value="ECO:0007669"/>
    <property type="project" value="UniProtKB-KW"/>
</dbReference>
<dbReference type="EMBL" id="CP121196">
    <property type="protein sequence ID" value="XBH16350.1"/>
    <property type="molecule type" value="Genomic_DNA"/>
</dbReference>
<gene>
    <name evidence="5" type="ORF">P8935_17465</name>
</gene>
<keyword evidence="3" id="KW-0411">Iron-sulfur</keyword>
<dbReference type="PANTHER" id="PTHR42783">
    <property type="entry name" value="GLUTAMATE SYNTHASE [NADPH] SMALL CHAIN"/>
    <property type="match status" value="1"/>
</dbReference>
<accession>A0AAU7DG80</accession>
<dbReference type="SUPFAM" id="SSF51971">
    <property type="entry name" value="Nucleotide-binding domain"/>
    <property type="match status" value="1"/>
</dbReference>
<dbReference type="GO" id="GO:0016491">
    <property type="term" value="F:oxidoreductase activity"/>
    <property type="evidence" value="ECO:0007669"/>
    <property type="project" value="InterPro"/>
</dbReference>
<dbReference type="Gene3D" id="3.30.70.20">
    <property type="match status" value="1"/>
</dbReference>
<feature type="domain" description="4Fe-4S ferredoxin-type" evidence="4">
    <location>
        <begin position="523"/>
        <end position="552"/>
    </location>
</feature>
<evidence type="ECO:0000259" key="4">
    <source>
        <dbReference type="PROSITE" id="PS51379"/>
    </source>
</evidence>
<dbReference type="Pfam" id="PF14691">
    <property type="entry name" value="Fer4_20"/>
    <property type="match status" value="1"/>
</dbReference>
<organism evidence="5">
    <name type="scientific">Telmatobacter sp. DSM 110680</name>
    <dbReference type="NCBI Taxonomy" id="3036704"/>
    <lineage>
        <taxon>Bacteria</taxon>
        <taxon>Pseudomonadati</taxon>
        <taxon>Acidobacteriota</taxon>
        <taxon>Terriglobia</taxon>
        <taxon>Terriglobales</taxon>
        <taxon>Acidobacteriaceae</taxon>
        <taxon>Telmatobacter</taxon>
    </lineage>
</organism>
<dbReference type="InterPro" id="IPR028261">
    <property type="entry name" value="DPD_II"/>
</dbReference>
<dbReference type="InterPro" id="IPR017900">
    <property type="entry name" value="4Fe4S_Fe_S_CS"/>
</dbReference>
<keyword evidence="1" id="KW-0479">Metal-binding</keyword>
<dbReference type="RefSeq" id="WP_348261579.1">
    <property type="nucleotide sequence ID" value="NZ_CP121196.1"/>
</dbReference>
<feature type="domain" description="4Fe-4S ferredoxin-type" evidence="4">
    <location>
        <begin position="582"/>
        <end position="611"/>
    </location>
</feature>
<dbReference type="Gene3D" id="3.50.50.60">
    <property type="entry name" value="FAD/NAD(P)-binding domain"/>
    <property type="match status" value="2"/>
</dbReference>
<proteinExistence type="predicted"/>
<evidence type="ECO:0000256" key="1">
    <source>
        <dbReference type="ARBA" id="ARBA00022723"/>
    </source>
</evidence>
<sequence length="620" mass="67615">MNSETGERMRYSITVPDRDYFDKNIPCRAACPIHTECGRYVQAIGISKDEEAYLLARAPNPFAYVLGRICAHPCEDNCRRGKIDEPIAICALKRYATDRHNLGTGHDPARKKLQPPQKRGKKIAVIGAGVCGLTCAHDLALLGYTVEVFESAPVPGGMLYLGIPQFRLPREIIKMEVDNILAMGVTLHTRVTLGRDISFKELRSKFDSVLLATGLNKGRELNIPGAHLAGVYNGIDFLINVNLGFEIELGKRVVVVGGGNVAIDVARAAVRLVHEAVDFAEEDEDAKGLQPAFDAARMAMRSGAEEVELVSLESRVQMPAWKGEVDEAEHEGIVVDNGWGPKEIVGENGVVTGLKVRRCLTVFDENGRFNPAFSDEEKIIPCDSVILAIGQQADLSFLSGEEGVEVTPRGILKIDENLMTTAPGVFAGGDVAFGPRILVEAVANGHRAARSIHVYLSGKTAKTVLSRFRILPNWEMPRGFLSTPRQKMPVLAANRRIGIAEVELGFDEAQGRAEGKRCLNCQVNTIFDGSKCILCAGCVDVCPENCLRLVDLVQVSGDARYDALIQSRYGVSADQLQAGQAGAIIKNEEKCIRCGLCAERCPTQAITMEALEQQEREVFE</sequence>
<dbReference type="PROSITE" id="PS00198">
    <property type="entry name" value="4FE4S_FER_1"/>
    <property type="match status" value="1"/>
</dbReference>
<dbReference type="PROSITE" id="PS51379">
    <property type="entry name" value="4FE4S_FER_2"/>
    <property type="match status" value="2"/>
</dbReference>
<reference evidence="5" key="1">
    <citation type="submission" date="2023-03" db="EMBL/GenBank/DDBJ databases">
        <title>Edaphobacter sp.</title>
        <authorList>
            <person name="Huber K.J."/>
            <person name="Papendorf J."/>
            <person name="Pilke C."/>
            <person name="Bunk B."/>
            <person name="Sproeer C."/>
            <person name="Pester M."/>
        </authorList>
    </citation>
    <scope>NUCLEOTIDE SEQUENCE</scope>
    <source>
        <strain evidence="5">DSM 110680</strain>
    </source>
</reference>
<evidence type="ECO:0000256" key="3">
    <source>
        <dbReference type="ARBA" id="ARBA00023014"/>
    </source>
</evidence>
<dbReference type="AlphaFoldDB" id="A0AAU7DG80"/>
<dbReference type="InterPro" id="IPR023753">
    <property type="entry name" value="FAD/NAD-binding_dom"/>
</dbReference>
<dbReference type="SUPFAM" id="SSF46548">
    <property type="entry name" value="alpha-helical ferredoxin"/>
    <property type="match status" value="2"/>
</dbReference>